<evidence type="ECO:0000256" key="1">
    <source>
        <dbReference type="SAM" id="MobiDB-lite"/>
    </source>
</evidence>
<gene>
    <name evidence="3" type="ORF">CNMCM6106_005634</name>
</gene>
<keyword evidence="2" id="KW-1133">Transmembrane helix</keyword>
<comment type="caution">
    <text evidence="3">The sequence shown here is derived from an EMBL/GenBank/DDBJ whole genome shotgun (WGS) entry which is preliminary data.</text>
</comment>
<proteinExistence type="predicted"/>
<evidence type="ECO:0000313" key="4">
    <source>
        <dbReference type="Proteomes" id="UP000662466"/>
    </source>
</evidence>
<evidence type="ECO:0000256" key="2">
    <source>
        <dbReference type="SAM" id="Phobius"/>
    </source>
</evidence>
<dbReference type="EMBL" id="JACBAF010001947">
    <property type="protein sequence ID" value="KAF7171163.1"/>
    <property type="molecule type" value="Genomic_DNA"/>
</dbReference>
<organism evidence="3 4">
    <name type="scientific">Aspergillus hiratsukae</name>
    <dbReference type="NCBI Taxonomy" id="1194566"/>
    <lineage>
        <taxon>Eukaryota</taxon>
        <taxon>Fungi</taxon>
        <taxon>Dikarya</taxon>
        <taxon>Ascomycota</taxon>
        <taxon>Pezizomycotina</taxon>
        <taxon>Eurotiomycetes</taxon>
        <taxon>Eurotiomycetidae</taxon>
        <taxon>Eurotiales</taxon>
        <taxon>Aspergillaceae</taxon>
        <taxon>Aspergillus</taxon>
        <taxon>Aspergillus subgen. Fumigati</taxon>
    </lineage>
</organism>
<feature type="transmembrane region" description="Helical" evidence="2">
    <location>
        <begin position="28"/>
        <end position="49"/>
    </location>
</feature>
<dbReference type="Proteomes" id="UP000662466">
    <property type="component" value="Unassembled WGS sequence"/>
</dbReference>
<keyword evidence="2" id="KW-0812">Transmembrane</keyword>
<sequence>MNNTTNKGTISLGPDQFTVVLDKAGITIAWITLLIFVILLAVLSGYWFIKKTNKKYSIEHLELLPITATKAEFEQWQKAWAIRTRRKRRVPIAEPSRPFLKKLPAGSHQQQRGWISYSIRYLHTFATLLSSVQRQGADMESHRIFVRDRKGMPILQQSEGARDGMGTNLVASEAKRLGNARKGIPQCLCYMMVIHHRRRELEKQSRVVWGMATDGHDFYFLRVDNKGEVREFEAIWGLIAHVVEQARVLSPMNKTKASDTGPLSAEPIGQKLFGLSKKSMPGSFEMSGFGALSGLCRRATRASSAVTAGSAATAATPPAAPATPPTRSAESKAVKQWLIGGWTNGVWRNANRARLSFGLLVEVPAIAQKEPAYVLDSNDSGLRFKTFSDGPRV</sequence>
<keyword evidence="2" id="KW-0472">Membrane</keyword>
<accession>A0A8H6UXU1</accession>
<reference evidence="3" key="1">
    <citation type="submission" date="2020-06" db="EMBL/GenBank/DDBJ databases">
        <title>Draft genome sequences of strains closely related to Aspergillus parafelis and Aspergillus hiratsukae.</title>
        <authorList>
            <person name="Dos Santos R.A.C."/>
            <person name="Rivero-Menendez O."/>
            <person name="Steenwyk J.L."/>
            <person name="Mead M.E."/>
            <person name="Goldman G.H."/>
            <person name="Alastruey-Izquierdo A."/>
            <person name="Rokas A."/>
        </authorList>
    </citation>
    <scope>NUCLEOTIDE SEQUENCE</scope>
    <source>
        <strain evidence="3">CNM-CM6106</strain>
    </source>
</reference>
<dbReference type="AlphaFoldDB" id="A0A8H6UXU1"/>
<evidence type="ECO:0000313" key="3">
    <source>
        <dbReference type="EMBL" id="KAF7171163.1"/>
    </source>
</evidence>
<feature type="region of interest" description="Disordered" evidence="1">
    <location>
        <begin position="309"/>
        <end position="329"/>
    </location>
</feature>
<protein>
    <submittedName>
        <fullName evidence="3">Uncharacterized protein</fullName>
    </submittedName>
</protein>
<name>A0A8H6UXU1_9EURO</name>